<evidence type="ECO:0000256" key="1">
    <source>
        <dbReference type="SAM" id="MobiDB-lite"/>
    </source>
</evidence>
<comment type="caution">
    <text evidence="2">The sequence shown here is derived from an EMBL/GenBank/DDBJ whole genome shotgun (WGS) entry which is preliminary data.</text>
</comment>
<sequence>MPTTSMAPKHHGTSYDDQPNEPSKSKKVNVYDNRAKNGGRLTPRRIRYAGTPLIDSKWCSAIDERETKAQTIIEL</sequence>
<reference evidence="2 3" key="1">
    <citation type="journal article" date="2015" name="Genome Biol.">
        <title>Comparative genomics of Steinernema reveals deeply conserved gene regulatory networks.</title>
        <authorList>
            <person name="Dillman A.R."/>
            <person name="Macchietto M."/>
            <person name="Porter C.F."/>
            <person name="Rogers A."/>
            <person name="Williams B."/>
            <person name="Antoshechkin I."/>
            <person name="Lee M.M."/>
            <person name="Goodwin Z."/>
            <person name="Lu X."/>
            <person name="Lewis E.E."/>
            <person name="Goodrich-Blair H."/>
            <person name="Stock S.P."/>
            <person name="Adams B.J."/>
            <person name="Sternberg P.W."/>
            <person name="Mortazavi A."/>
        </authorList>
    </citation>
    <scope>NUCLEOTIDE SEQUENCE [LARGE SCALE GENOMIC DNA]</scope>
    <source>
        <strain evidence="2 3">ALL</strain>
    </source>
</reference>
<accession>A0A4U5NDW4</accession>
<evidence type="ECO:0000313" key="2">
    <source>
        <dbReference type="EMBL" id="TKR80783.1"/>
    </source>
</evidence>
<dbReference type="AlphaFoldDB" id="A0A4U5NDW4"/>
<protein>
    <submittedName>
        <fullName evidence="2">Uncharacterized protein</fullName>
    </submittedName>
</protein>
<proteinExistence type="predicted"/>
<organism evidence="2 3">
    <name type="scientific">Steinernema carpocapsae</name>
    <name type="common">Entomopathogenic nematode</name>
    <dbReference type="NCBI Taxonomy" id="34508"/>
    <lineage>
        <taxon>Eukaryota</taxon>
        <taxon>Metazoa</taxon>
        <taxon>Ecdysozoa</taxon>
        <taxon>Nematoda</taxon>
        <taxon>Chromadorea</taxon>
        <taxon>Rhabditida</taxon>
        <taxon>Tylenchina</taxon>
        <taxon>Panagrolaimomorpha</taxon>
        <taxon>Strongyloidoidea</taxon>
        <taxon>Steinernematidae</taxon>
        <taxon>Steinernema</taxon>
    </lineage>
</organism>
<name>A0A4U5NDW4_STECR</name>
<dbReference type="Proteomes" id="UP000298663">
    <property type="component" value="Unassembled WGS sequence"/>
</dbReference>
<evidence type="ECO:0000313" key="3">
    <source>
        <dbReference type="Proteomes" id="UP000298663"/>
    </source>
</evidence>
<feature type="region of interest" description="Disordered" evidence="1">
    <location>
        <begin position="1"/>
        <end position="43"/>
    </location>
</feature>
<keyword evidence="3" id="KW-1185">Reference proteome</keyword>
<reference evidence="2 3" key="2">
    <citation type="journal article" date="2019" name="G3 (Bethesda)">
        <title>Hybrid Assembly of the Genome of the Entomopathogenic Nematode Steinernema carpocapsae Identifies the X-Chromosome.</title>
        <authorList>
            <person name="Serra L."/>
            <person name="Macchietto M."/>
            <person name="Macias-Munoz A."/>
            <person name="McGill C.J."/>
            <person name="Rodriguez I.M."/>
            <person name="Rodriguez B."/>
            <person name="Murad R."/>
            <person name="Mortazavi A."/>
        </authorList>
    </citation>
    <scope>NUCLEOTIDE SEQUENCE [LARGE SCALE GENOMIC DNA]</scope>
    <source>
        <strain evidence="2 3">ALL</strain>
    </source>
</reference>
<dbReference type="EMBL" id="AZBU02000004">
    <property type="protein sequence ID" value="TKR80783.1"/>
    <property type="molecule type" value="Genomic_DNA"/>
</dbReference>
<gene>
    <name evidence="2" type="ORF">L596_014792</name>
</gene>